<dbReference type="RefSeq" id="WP_156684597.1">
    <property type="nucleotide sequence ID" value="NZ_CACRUA010000025.1"/>
</dbReference>
<comment type="similarity">
    <text evidence="2">Belongs to the glycosyltransferase 2 family.</text>
</comment>
<proteinExistence type="inferred from homology"/>
<dbReference type="InterPro" id="IPR001173">
    <property type="entry name" value="Glyco_trans_2-like"/>
</dbReference>
<dbReference type="EC" id="2.4.1.293" evidence="6"/>
<dbReference type="AlphaFoldDB" id="A0A6N3E9P2"/>
<dbReference type="Gene3D" id="3.90.550.10">
    <property type="entry name" value="Spore Coat Polysaccharide Biosynthesis Protein SpsA, Chain A"/>
    <property type="match status" value="1"/>
</dbReference>
<evidence type="ECO:0000256" key="1">
    <source>
        <dbReference type="ARBA" id="ARBA00004776"/>
    </source>
</evidence>
<keyword evidence="3 6" id="KW-0328">Glycosyltransferase</keyword>
<comment type="pathway">
    <text evidence="1">Cell wall biogenesis; cell wall polysaccharide biosynthesis.</text>
</comment>
<protein>
    <submittedName>
        <fullName evidence="6">GalNAc(5)-diNAcBac-PP-undecaprenol beta-1,3-glucosyltransferase</fullName>
        <ecNumber evidence="6">2.4.1.293</ecNumber>
    </submittedName>
</protein>
<dbReference type="CDD" id="cd00761">
    <property type="entry name" value="Glyco_tranf_GTA_type"/>
    <property type="match status" value="1"/>
</dbReference>
<dbReference type="PANTHER" id="PTHR43179">
    <property type="entry name" value="RHAMNOSYLTRANSFERASE WBBL"/>
    <property type="match status" value="1"/>
</dbReference>
<dbReference type="SUPFAM" id="SSF53448">
    <property type="entry name" value="Nucleotide-diphospho-sugar transferases"/>
    <property type="match status" value="1"/>
</dbReference>
<gene>
    <name evidence="6" type="primary">pglI</name>
    <name evidence="6" type="ORF">CSLFYP84_02009</name>
</gene>
<dbReference type="GO" id="GO:0016757">
    <property type="term" value="F:glycosyltransferase activity"/>
    <property type="evidence" value="ECO:0007669"/>
    <property type="project" value="UniProtKB-KW"/>
</dbReference>
<reference evidence="6" key="1">
    <citation type="submission" date="2019-11" db="EMBL/GenBank/DDBJ databases">
        <authorList>
            <person name="Feng L."/>
        </authorList>
    </citation>
    <scope>NUCLEOTIDE SEQUENCE</scope>
    <source>
        <strain evidence="6">CsymbiosumLFYP84</strain>
    </source>
</reference>
<evidence type="ECO:0000256" key="3">
    <source>
        <dbReference type="ARBA" id="ARBA00022676"/>
    </source>
</evidence>
<evidence type="ECO:0000256" key="2">
    <source>
        <dbReference type="ARBA" id="ARBA00006739"/>
    </source>
</evidence>
<dbReference type="EMBL" id="CACRUA010000025">
    <property type="protein sequence ID" value="VYU37432.1"/>
    <property type="molecule type" value="Genomic_DNA"/>
</dbReference>
<evidence type="ECO:0000256" key="4">
    <source>
        <dbReference type="ARBA" id="ARBA00022679"/>
    </source>
</evidence>
<dbReference type="Pfam" id="PF00535">
    <property type="entry name" value="Glycos_transf_2"/>
    <property type="match status" value="1"/>
</dbReference>
<sequence length="300" mass="35572">MISIIIPTYNRPDTLMRVLPSYFLQKEVQEIILIDDASERDYAELITFGQKEADKNNIKFIYYKNKINMGAAACRNIGLVKASGDFILWGEDDAFLREDYTSVLLKKIKNKEILFGNIYYGITPDMNEEQKYIIIKEHEQRKRKTFDFKVFEGYYGKRNTEDIEVPYGHALILLPATAYDECKYFEGYKGNGYREESDAQVQLSIKGYKIIFTSDTCCYHLPHIQTETKSGQHTMSKYSYEMAKIKNTFIFYNRFYPFFKEKYQIPSKQYLQYYFVKKELETIGRKLIKKIRRCFNAVFI</sequence>
<organism evidence="6">
    <name type="scientific">Clostridium symbiosum</name>
    <name type="common">Bacteroides symbiosus</name>
    <dbReference type="NCBI Taxonomy" id="1512"/>
    <lineage>
        <taxon>Bacteria</taxon>
        <taxon>Bacillati</taxon>
        <taxon>Bacillota</taxon>
        <taxon>Clostridia</taxon>
        <taxon>Lachnospirales</taxon>
        <taxon>Lachnospiraceae</taxon>
        <taxon>Otoolea</taxon>
    </lineage>
</organism>
<name>A0A6N3E9P2_CLOSY</name>
<keyword evidence="4 6" id="KW-0808">Transferase</keyword>
<evidence type="ECO:0000259" key="5">
    <source>
        <dbReference type="Pfam" id="PF00535"/>
    </source>
</evidence>
<dbReference type="InterPro" id="IPR029044">
    <property type="entry name" value="Nucleotide-diphossugar_trans"/>
</dbReference>
<feature type="domain" description="Glycosyltransferase 2-like" evidence="5">
    <location>
        <begin position="3"/>
        <end position="134"/>
    </location>
</feature>
<dbReference type="PANTHER" id="PTHR43179:SF12">
    <property type="entry name" value="GALACTOFURANOSYLTRANSFERASE GLFT2"/>
    <property type="match status" value="1"/>
</dbReference>
<evidence type="ECO:0000313" key="6">
    <source>
        <dbReference type="EMBL" id="VYU37432.1"/>
    </source>
</evidence>
<accession>A0A6N3E9P2</accession>